<evidence type="ECO:0000256" key="7">
    <source>
        <dbReference type="ARBA" id="ARBA00022692"/>
    </source>
</evidence>
<dbReference type="FunFam" id="1.10.510.10:FF:000468">
    <property type="entry name" value="PTI1-like tyrosine-protein kinase 3"/>
    <property type="match status" value="1"/>
</dbReference>
<name>A0A7I8L4V2_SPIIN</name>
<keyword evidence="9" id="KW-0677">Repeat</keyword>
<evidence type="ECO:0000256" key="5">
    <source>
        <dbReference type="ARBA" id="ARBA00022614"/>
    </source>
</evidence>
<evidence type="ECO:0000256" key="21">
    <source>
        <dbReference type="SAM" id="SignalP"/>
    </source>
</evidence>
<feature type="binding site" evidence="18">
    <location>
        <position position="621"/>
    </location>
    <ligand>
        <name>ATP</name>
        <dbReference type="ChEBI" id="CHEBI:30616"/>
    </ligand>
</feature>
<dbReference type="GO" id="GO:0005524">
    <property type="term" value="F:ATP binding"/>
    <property type="evidence" value="ECO:0007669"/>
    <property type="project" value="UniProtKB-UniRule"/>
</dbReference>
<evidence type="ECO:0000256" key="9">
    <source>
        <dbReference type="ARBA" id="ARBA00022737"/>
    </source>
</evidence>
<accession>A0A7I8L4V2</accession>
<dbReference type="Pfam" id="PF08263">
    <property type="entry name" value="LRRNT_2"/>
    <property type="match status" value="2"/>
</dbReference>
<evidence type="ECO:0000256" key="3">
    <source>
        <dbReference type="ARBA" id="ARBA00022475"/>
    </source>
</evidence>
<dbReference type="FunFam" id="3.80.10.10:FF:000190">
    <property type="entry name" value="Receptor-like kinase TMK4"/>
    <property type="match status" value="1"/>
</dbReference>
<dbReference type="InterPro" id="IPR017441">
    <property type="entry name" value="Protein_kinase_ATP_BS"/>
</dbReference>
<evidence type="ECO:0000256" key="17">
    <source>
        <dbReference type="ARBA" id="ARBA00023180"/>
    </source>
</evidence>
<feature type="region of interest" description="Disordered" evidence="19">
    <location>
        <begin position="462"/>
        <end position="489"/>
    </location>
</feature>
<dbReference type="PROSITE" id="PS00107">
    <property type="entry name" value="PROTEIN_KINASE_ATP"/>
    <property type="match status" value="1"/>
</dbReference>
<feature type="chain" id="PRO_5029596640" description="Protein kinase domain-containing protein" evidence="21">
    <location>
        <begin position="29"/>
        <end position="946"/>
    </location>
</feature>
<keyword evidence="17" id="KW-0325">Glycoprotein</keyword>
<keyword evidence="14 20" id="KW-0472">Membrane</keyword>
<dbReference type="CDD" id="cd14066">
    <property type="entry name" value="STKc_IRAK"/>
    <property type="match status" value="1"/>
</dbReference>
<organism evidence="23 24">
    <name type="scientific">Spirodela intermedia</name>
    <name type="common">Intermediate duckweed</name>
    <dbReference type="NCBI Taxonomy" id="51605"/>
    <lineage>
        <taxon>Eukaryota</taxon>
        <taxon>Viridiplantae</taxon>
        <taxon>Streptophyta</taxon>
        <taxon>Embryophyta</taxon>
        <taxon>Tracheophyta</taxon>
        <taxon>Spermatophyta</taxon>
        <taxon>Magnoliopsida</taxon>
        <taxon>Liliopsida</taxon>
        <taxon>Araceae</taxon>
        <taxon>Lemnoideae</taxon>
        <taxon>Spirodela</taxon>
    </lineage>
</organism>
<dbReference type="InterPro" id="IPR032675">
    <property type="entry name" value="LRR_dom_sf"/>
</dbReference>
<dbReference type="GO" id="GO:0004674">
    <property type="term" value="F:protein serine/threonine kinase activity"/>
    <property type="evidence" value="ECO:0007669"/>
    <property type="project" value="UniProtKB-KW"/>
</dbReference>
<evidence type="ECO:0000313" key="23">
    <source>
        <dbReference type="EMBL" id="CAA7405033.1"/>
    </source>
</evidence>
<keyword evidence="13 20" id="KW-1133">Transmembrane helix</keyword>
<gene>
    <name evidence="23" type="ORF">SI8410_11015711</name>
</gene>
<dbReference type="Pfam" id="PF00069">
    <property type="entry name" value="Pkinase"/>
    <property type="match status" value="1"/>
</dbReference>
<dbReference type="SMART" id="SM00220">
    <property type="entry name" value="S_TKc"/>
    <property type="match status" value="1"/>
</dbReference>
<keyword evidence="5" id="KW-0433">Leucine-rich repeat</keyword>
<keyword evidence="16" id="KW-0675">Receptor</keyword>
<comment type="subcellular location">
    <subcellularLocation>
        <location evidence="1">Cell membrane</location>
        <topology evidence="1">Single-pass membrane protein</topology>
    </subcellularLocation>
</comment>
<keyword evidence="6" id="KW-0808">Transferase</keyword>
<evidence type="ECO:0000256" key="10">
    <source>
        <dbReference type="ARBA" id="ARBA00022741"/>
    </source>
</evidence>
<dbReference type="PROSITE" id="PS51450">
    <property type="entry name" value="LRR"/>
    <property type="match status" value="1"/>
</dbReference>
<dbReference type="InterPro" id="IPR025875">
    <property type="entry name" value="Leu-rich_rpt_4"/>
</dbReference>
<dbReference type="Gene3D" id="1.10.510.10">
    <property type="entry name" value="Transferase(Phosphotransferase) domain 1"/>
    <property type="match status" value="1"/>
</dbReference>
<evidence type="ECO:0000259" key="22">
    <source>
        <dbReference type="PROSITE" id="PS50011"/>
    </source>
</evidence>
<dbReference type="Proteomes" id="UP000663760">
    <property type="component" value="Chromosome 11"/>
</dbReference>
<dbReference type="PANTHER" id="PTHR47986:SF34">
    <property type="entry name" value="RECEPTOR-LIKE KINASE TMK2"/>
    <property type="match status" value="1"/>
</dbReference>
<dbReference type="AlphaFoldDB" id="A0A7I8L4V2"/>
<feature type="transmembrane region" description="Helical" evidence="20">
    <location>
        <begin position="496"/>
        <end position="518"/>
    </location>
</feature>
<dbReference type="InterPro" id="IPR008271">
    <property type="entry name" value="Ser/Thr_kinase_AS"/>
</dbReference>
<evidence type="ECO:0000256" key="1">
    <source>
        <dbReference type="ARBA" id="ARBA00004162"/>
    </source>
</evidence>
<dbReference type="PROSITE" id="PS50011">
    <property type="entry name" value="PROTEIN_KINASE_DOM"/>
    <property type="match status" value="1"/>
</dbReference>
<evidence type="ECO:0000256" key="15">
    <source>
        <dbReference type="ARBA" id="ARBA00023157"/>
    </source>
</evidence>
<dbReference type="PANTHER" id="PTHR47986">
    <property type="entry name" value="OSJNBA0070M12.3 PROTEIN"/>
    <property type="match status" value="1"/>
</dbReference>
<feature type="compositionally biased region" description="Gly residues" evidence="19">
    <location>
        <begin position="467"/>
        <end position="488"/>
    </location>
</feature>
<dbReference type="Gene3D" id="3.30.200.20">
    <property type="entry name" value="Phosphorylase Kinase, domain 1"/>
    <property type="match status" value="1"/>
</dbReference>
<keyword evidence="24" id="KW-1185">Reference proteome</keyword>
<keyword evidence="3" id="KW-1003">Cell membrane</keyword>
<reference evidence="23" key="1">
    <citation type="submission" date="2020-02" db="EMBL/GenBank/DDBJ databases">
        <authorList>
            <person name="Scholz U."/>
            <person name="Mascher M."/>
            <person name="Fiebig A."/>
        </authorList>
    </citation>
    <scope>NUCLEOTIDE SEQUENCE</scope>
</reference>
<keyword evidence="15" id="KW-1015">Disulfide bond</keyword>
<keyword evidence="12 18" id="KW-0067">ATP-binding</keyword>
<dbReference type="Pfam" id="PF00560">
    <property type="entry name" value="LRR_1"/>
    <property type="match status" value="1"/>
</dbReference>
<dbReference type="FunFam" id="3.80.10.10:FF:000129">
    <property type="entry name" value="Leucine-rich repeat receptor-like kinase"/>
    <property type="match status" value="1"/>
</dbReference>
<evidence type="ECO:0000256" key="18">
    <source>
        <dbReference type="PROSITE-ProRule" id="PRU10141"/>
    </source>
</evidence>
<keyword evidence="7 20" id="KW-0812">Transmembrane</keyword>
<sequence>MAGRRRLETLVLSAIALCLILVVSPSVGDTDPGDAAAMAAIAKSITPLPLKWSTDPALDPCGDRWEGVSCFSGKVTSIDLQGTSLKGGIAPEVANLSSLQSLSLQRNELKGDLPSLAGLGYLREIYLGNNGFQSMPATFFSGLVSLVNVSLDHNPLAPWSLPLDLSQCSNLGYFSAMNASIVGGIPDIFDGLTSFKVLRLSYNYLSGVLPPSLGSPSIRELYINNQLTNSSSSTAGKLWGSLNVLGSMVQLTAAWVHGNSFTGSIPDLSKCTSLVDLQLRENQLTGVLPSSLASLPSLRNLTLSNNLLQGPFPSLGKDVQVDALTGNSFCKQEPGPCDQRVTDLLSVAEGFGYPVTIARAWKGNNPCNAWLFVTCDPQGNITTLNFADQKLKGNISESISRFSALKFLKLQNNNLTGSIPPSLASLAHLQTLDVSNNNLIGDVPAFASSVKLITDGNPLLGSHSGSSGSGSSGSPDGGSGSTSGGSSSGGSKSLSAGIIVLIVLFTVAAVVGSAVLCFMKHKNHLKRFGKVETHSPPDGSDMAKLSIAGISGTNHFASELNTQGSSEYGNAHVIETESLYIPIQDLRRATNNFSAANILGSGGFGVVYKGVQPDGTLIAVKRMECTDIGKKGMGEFKAEIEVLKKVRHRHLVALLGYCEHENEKLLVYEYMPQGTLSQHLFGQGSYPPLTWKQRLVVALDVARGLEYLHNLAQTSFIHRDLKPSNILLDDDMRAKVSDFGLVKLAPDGKNSVQTRLAGTFGYLAPEYATTGRVTTKVDVYAYGVVLMELITGRKALDETLPDEITHLVSWFRRVLVGREGLMKAVDSRLDLTDEDSKSVAAVAELAGYCTAREAHQRPDMGHAVNVLVPLIGQWRPASADSGGGGGDEEEDAAASIFHGSLPQRLRRWQQNEGTSLSGFDLGVSQGPLDFSHGSIPAKPEMYPDGR</sequence>
<dbReference type="FunFam" id="3.30.200.20:FF:000039">
    <property type="entry name" value="receptor-like protein kinase FERONIA"/>
    <property type="match status" value="1"/>
</dbReference>
<evidence type="ECO:0000256" key="14">
    <source>
        <dbReference type="ARBA" id="ARBA00023136"/>
    </source>
</evidence>
<dbReference type="SMART" id="SM00369">
    <property type="entry name" value="LRR_TYP"/>
    <property type="match status" value="8"/>
</dbReference>
<dbReference type="InterPro" id="IPR052422">
    <property type="entry name" value="Auxin_Ser/Thr_Kinase"/>
</dbReference>
<evidence type="ECO:0000256" key="13">
    <source>
        <dbReference type="ARBA" id="ARBA00022989"/>
    </source>
</evidence>
<dbReference type="SUPFAM" id="SSF56112">
    <property type="entry name" value="Protein kinase-like (PK-like)"/>
    <property type="match status" value="1"/>
</dbReference>
<dbReference type="SUPFAM" id="SSF52058">
    <property type="entry name" value="L domain-like"/>
    <property type="match status" value="1"/>
</dbReference>
<dbReference type="InterPro" id="IPR000719">
    <property type="entry name" value="Prot_kinase_dom"/>
</dbReference>
<dbReference type="EMBL" id="LR746274">
    <property type="protein sequence ID" value="CAA7405033.1"/>
    <property type="molecule type" value="Genomic_DNA"/>
</dbReference>
<dbReference type="InterPro" id="IPR001611">
    <property type="entry name" value="Leu-rich_rpt"/>
</dbReference>
<dbReference type="InterPro" id="IPR013210">
    <property type="entry name" value="LRR_N_plant-typ"/>
</dbReference>
<comment type="similarity">
    <text evidence="2">Belongs to the protein kinase superfamily. Ser/Thr protein kinase family.</text>
</comment>
<keyword evidence="11" id="KW-0418">Kinase</keyword>
<proteinExistence type="inferred from homology"/>
<evidence type="ECO:0000256" key="6">
    <source>
        <dbReference type="ARBA" id="ARBA00022679"/>
    </source>
</evidence>
<dbReference type="InterPro" id="IPR011009">
    <property type="entry name" value="Kinase-like_dom_sf"/>
</dbReference>
<evidence type="ECO:0000256" key="4">
    <source>
        <dbReference type="ARBA" id="ARBA00022527"/>
    </source>
</evidence>
<evidence type="ECO:0000313" key="24">
    <source>
        <dbReference type="Proteomes" id="UP000663760"/>
    </source>
</evidence>
<evidence type="ECO:0000256" key="11">
    <source>
        <dbReference type="ARBA" id="ARBA00022777"/>
    </source>
</evidence>
<dbReference type="InterPro" id="IPR003591">
    <property type="entry name" value="Leu-rich_rpt_typical-subtyp"/>
</dbReference>
<keyword evidence="10 18" id="KW-0547">Nucleotide-binding</keyword>
<protein>
    <recommendedName>
        <fullName evidence="22">Protein kinase domain-containing protein</fullName>
    </recommendedName>
</protein>
<evidence type="ECO:0000256" key="16">
    <source>
        <dbReference type="ARBA" id="ARBA00023170"/>
    </source>
</evidence>
<feature type="signal peptide" evidence="21">
    <location>
        <begin position="1"/>
        <end position="28"/>
    </location>
</feature>
<evidence type="ECO:0000256" key="2">
    <source>
        <dbReference type="ARBA" id="ARBA00008684"/>
    </source>
</evidence>
<keyword evidence="4" id="KW-0723">Serine/threonine-protein kinase</keyword>
<dbReference type="PROSITE" id="PS00108">
    <property type="entry name" value="PROTEIN_KINASE_ST"/>
    <property type="match status" value="1"/>
</dbReference>
<dbReference type="Pfam" id="PF12799">
    <property type="entry name" value="LRR_4"/>
    <property type="match status" value="1"/>
</dbReference>
<dbReference type="Gene3D" id="3.80.10.10">
    <property type="entry name" value="Ribonuclease Inhibitor"/>
    <property type="match status" value="2"/>
</dbReference>
<evidence type="ECO:0000256" key="12">
    <source>
        <dbReference type="ARBA" id="ARBA00022840"/>
    </source>
</evidence>
<evidence type="ECO:0000256" key="8">
    <source>
        <dbReference type="ARBA" id="ARBA00022729"/>
    </source>
</evidence>
<keyword evidence="8 21" id="KW-0732">Signal</keyword>
<dbReference type="OrthoDB" id="978612at2759"/>
<dbReference type="GO" id="GO:0005886">
    <property type="term" value="C:plasma membrane"/>
    <property type="evidence" value="ECO:0007669"/>
    <property type="project" value="UniProtKB-SubCell"/>
</dbReference>
<evidence type="ECO:0000256" key="20">
    <source>
        <dbReference type="SAM" id="Phobius"/>
    </source>
</evidence>
<evidence type="ECO:0000256" key="19">
    <source>
        <dbReference type="SAM" id="MobiDB-lite"/>
    </source>
</evidence>
<feature type="domain" description="Protein kinase" evidence="22">
    <location>
        <begin position="593"/>
        <end position="871"/>
    </location>
</feature>